<evidence type="ECO:0000313" key="1">
    <source>
        <dbReference type="EMBL" id="TDW00790.1"/>
    </source>
</evidence>
<dbReference type="OrthoDB" id="9770625at2"/>
<proteinExistence type="predicted"/>
<keyword evidence="1" id="KW-0813">Transport</keyword>
<dbReference type="Proteomes" id="UP000294697">
    <property type="component" value="Unassembled WGS sequence"/>
</dbReference>
<dbReference type="InterPro" id="IPR050490">
    <property type="entry name" value="Bact_solute-bd_prot1"/>
</dbReference>
<dbReference type="Gene3D" id="3.40.190.10">
    <property type="entry name" value="Periplasmic binding protein-like II"/>
    <property type="match status" value="2"/>
</dbReference>
<accession>A0A4R7YUF7</accession>
<dbReference type="PANTHER" id="PTHR43649:SF12">
    <property type="entry name" value="DIACETYLCHITOBIOSE BINDING PROTEIN DASA"/>
    <property type="match status" value="1"/>
</dbReference>
<dbReference type="RefSeq" id="WP_111573059.1">
    <property type="nucleotide sequence ID" value="NZ_QLME01000024.1"/>
</dbReference>
<name>A0A4R7YUF7_9FIRM</name>
<comment type="caution">
    <text evidence="1">The sequence shown here is derived from an EMBL/GenBank/DDBJ whole genome shotgun (WGS) entry which is preliminary data.</text>
</comment>
<dbReference type="EMBL" id="SODA01000025">
    <property type="protein sequence ID" value="TDW00790.1"/>
    <property type="molecule type" value="Genomic_DNA"/>
</dbReference>
<reference evidence="1 2" key="1">
    <citation type="submission" date="2019-03" db="EMBL/GenBank/DDBJ databases">
        <title>Subsurface microbial communities from deep shales in Ohio and West Virginia, USA.</title>
        <authorList>
            <person name="Wrighton K."/>
        </authorList>
    </citation>
    <scope>NUCLEOTIDE SEQUENCE [LARGE SCALE GENOMIC DNA]</scope>
    <source>
        <strain evidence="1 2">MSL9.2</strain>
    </source>
</reference>
<dbReference type="SUPFAM" id="SSF53850">
    <property type="entry name" value="Periplasmic binding protein-like II"/>
    <property type="match status" value="1"/>
</dbReference>
<dbReference type="Pfam" id="PF01547">
    <property type="entry name" value="SBP_bac_1"/>
    <property type="match status" value="1"/>
</dbReference>
<dbReference type="PANTHER" id="PTHR43649">
    <property type="entry name" value="ARABINOSE-BINDING PROTEIN-RELATED"/>
    <property type="match status" value="1"/>
</dbReference>
<organism evidence="1 2">
    <name type="scientific">Halanaerobium saccharolyticum</name>
    <dbReference type="NCBI Taxonomy" id="43595"/>
    <lineage>
        <taxon>Bacteria</taxon>
        <taxon>Bacillati</taxon>
        <taxon>Bacillota</taxon>
        <taxon>Clostridia</taxon>
        <taxon>Halanaerobiales</taxon>
        <taxon>Halanaerobiaceae</taxon>
        <taxon>Halanaerobium</taxon>
    </lineage>
</organism>
<dbReference type="InterPro" id="IPR006059">
    <property type="entry name" value="SBP"/>
</dbReference>
<keyword evidence="1" id="KW-0762">Sugar transport</keyword>
<dbReference type="AlphaFoldDB" id="A0A4R7YUF7"/>
<gene>
    <name evidence="1" type="ORF">C8C77_12530</name>
</gene>
<evidence type="ECO:0000313" key="2">
    <source>
        <dbReference type="Proteomes" id="UP000294697"/>
    </source>
</evidence>
<sequence length="404" mass="46316">MRSNLFLVILLAGLILALVNPGVMAQEYDLTLYSIMTTDQDFDDWLADLEKETGLKVNVIAAPTNSDTRQQKVTTVLSSGDSSIDILEINDEMSSSFKNTGWLEPLQAKVLTDEIIDYFPEGYMEDMITSRSGDIVGVPGYSGYLAFWVDQEKLDKYGFETIDTKEDFIAFAKAASEDGNFGYGGSWERTYVFNEIATFVNLFGGDYFDWTNSANREAIQFMYDMVHKWEVTPIEQIGDKYEQMNQKFIDGKYAMIFMWGTGTEYRNAGRYGEDQIHIAMVPEFETRSIFTDSWSYVLNSASENKEAAYKFLQYVASEQGMLSAWENFDRYPARSDVAKKLPDNEITEMYNRYSEEAVVRGRPMVPQTMEFITQMGTIFQQVMQNQITIDEFLVKAQGFVEEYK</sequence>
<protein>
    <submittedName>
        <fullName evidence="1">Multiple sugar transport system substrate-binding protein</fullName>
    </submittedName>
</protein>